<comment type="caution">
    <text evidence="1">The sequence shown here is derived from an EMBL/GenBank/DDBJ whole genome shotgun (WGS) entry which is preliminary data.</text>
</comment>
<name>A0AAW8B0E7_9GAMM</name>
<reference evidence="1" key="1">
    <citation type="journal article" date="2010" name="Int. J. Syst. Evol. Microbiol.">
        <title>Porticoccus litoralis gen. nov., sp. nov., a gammaproteobacterium isolated from the Yellow Sea.</title>
        <authorList>
            <person name="Oh H.M."/>
            <person name="Kim H."/>
            <person name="Kim K.M."/>
            <person name="Min G.S."/>
            <person name="Cho J.C."/>
        </authorList>
    </citation>
    <scope>NUCLEOTIDE SEQUENCE</scope>
    <source>
        <strain evidence="1">DSM 25064</strain>
    </source>
</reference>
<reference evidence="1" key="2">
    <citation type="submission" date="2023-08" db="EMBL/GenBank/DDBJ databases">
        <authorList>
            <person name="Luo J."/>
        </authorList>
    </citation>
    <scope>NUCLEOTIDE SEQUENCE</scope>
    <source>
        <strain evidence="1">DSM 25064</strain>
    </source>
</reference>
<dbReference type="AlphaFoldDB" id="A0AAW8B0E7"/>
<sequence>MSAMGWQADLAISLLGKQSGIHTVEFVIACEQNSFELAKK</sequence>
<keyword evidence="2" id="KW-1185">Reference proteome</keyword>
<accession>A0AAW8B0E7</accession>
<evidence type="ECO:0000313" key="1">
    <source>
        <dbReference type="EMBL" id="MDP1519517.1"/>
    </source>
</evidence>
<dbReference type="Proteomes" id="UP001178354">
    <property type="component" value="Unassembled WGS sequence"/>
</dbReference>
<evidence type="ECO:0000313" key="2">
    <source>
        <dbReference type="Proteomes" id="UP001178354"/>
    </source>
</evidence>
<organism evidence="1 2">
    <name type="scientific">Porticoccus litoralis</name>
    <dbReference type="NCBI Taxonomy" id="434086"/>
    <lineage>
        <taxon>Bacteria</taxon>
        <taxon>Pseudomonadati</taxon>
        <taxon>Pseudomonadota</taxon>
        <taxon>Gammaproteobacteria</taxon>
        <taxon>Cellvibrionales</taxon>
        <taxon>Porticoccaceae</taxon>
        <taxon>Porticoccus</taxon>
    </lineage>
</organism>
<gene>
    <name evidence="1" type="ORF">Q8A57_00865</name>
</gene>
<dbReference type="EMBL" id="JAUUUU010000001">
    <property type="protein sequence ID" value="MDP1519517.1"/>
    <property type="molecule type" value="Genomic_DNA"/>
</dbReference>
<protein>
    <submittedName>
        <fullName evidence="1">Uncharacterized protein</fullName>
    </submittedName>
</protein>
<dbReference type="RefSeq" id="WP_305169031.1">
    <property type="nucleotide sequence ID" value="NZ_JAUUUU010000001.1"/>
</dbReference>
<proteinExistence type="predicted"/>